<evidence type="ECO:0000313" key="4">
    <source>
        <dbReference type="RefSeq" id="XP_008783978.2"/>
    </source>
</evidence>
<dbReference type="Pfam" id="PF04832">
    <property type="entry name" value="SOUL"/>
    <property type="match status" value="1"/>
</dbReference>
<dbReference type="FunFam" id="3.20.80.10:FF:000002">
    <property type="entry name" value="Heme-binding protein 2"/>
    <property type="match status" value="1"/>
</dbReference>
<protein>
    <submittedName>
        <fullName evidence="4">Heme-binding protein 2-like</fullName>
    </submittedName>
</protein>
<evidence type="ECO:0000313" key="3">
    <source>
        <dbReference type="Proteomes" id="UP000228380"/>
    </source>
</evidence>
<dbReference type="PANTHER" id="PTHR11220">
    <property type="entry name" value="HEME-BINDING PROTEIN-RELATED"/>
    <property type="match status" value="1"/>
</dbReference>
<gene>
    <name evidence="4" type="primary">LOC103703058</name>
</gene>
<accession>A0A8B7BRN7</accession>
<dbReference type="InterPro" id="IPR006917">
    <property type="entry name" value="SOUL_heme-bd"/>
</dbReference>
<dbReference type="OrthoDB" id="6424451at2759"/>
<dbReference type="AlphaFoldDB" id="A0A8B7BRN7"/>
<organism evidence="3 4">
    <name type="scientific">Phoenix dactylifera</name>
    <name type="common">Date palm</name>
    <dbReference type="NCBI Taxonomy" id="42345"/>
    <lineage>
        <taxon>Eukaryota</taxon>
        <taxon>Viridiplantae</taxon>
        <taxon>Streptophyta</taxon>
        <taxon>Embryophyta</taxon>
        <taxon>Tracheophyta</taxon>
        <taxon>Spermatophyta</taxon>
        <taxon>Magnoliopsida</taxon>
        <taxon>Liliopsida</taxon>
        <taxon>Arecaceae</taxon>
        <taxon>Coryphoideae</taxon>
        <taxon>Phoeniceae</taxon>
        <taxon>Phoenix</taxon>
    </lineage>
</organism>
<keyword evidence="2" id="KW-0732">Signal</keyword>
<comment type="similarity">
    <text evidence="1">Belongs to the HEBP family.</text>
</comment>
<dbReference type="InterPro" id="IPR011256">
    <property type="entry name" value="Reg_factor_effector_dom_sf"/>
</dbReference>
<sequence>MAATGLPSWLSSILPCLLLVIFVLPWPSAAYQKVTLGVFPPTCARVECPMFDVIDEGNGYEIRRYNSSVWMSTSSIDDISFVNGTRTGFLRLFDYVKGKNENGTKMAMTAPVMTEVSTSKEPSSNESFVVSFFIGKRYQANPPSAQGLHLLNWNLKYAAVRQFGGYATDAGVPEEAAALDVSLRGSKWARAVDESRKANPMVFYTVAQYSAPFRTRGRVNEIWMLFDDITTL</sequence>
<dbReference type="PANTHER" id="PTHR11220:SF25">
    <property type="entry name" value="F3F9.4"/>
    <property type="match status" value="1"/>
</dbReference>
<dbReference type="Proteomes" id="UP000228380">
    <property type="component" value="Chromosome 8"/>
</dbReference>
<proteinExistence type="inferred from homology"/>
<reference evidence="4" key="2">
    <citation type="submission" date="2025-08" db="UniProtKB">
        <authorList>
            <consortium name="RefSeq"/>
        </authorList>
    </citation>
    <scope>IDENTIFICATION</scope>
    <source>
        <tissue evidence="4">Young leaves</tissue>
    </source>
</reference>
<name>A0A8B7BRN7_PHODC</name>
<evidence type="ECO:0000256" key="2">
    <source>
        <dbReference type="SAM" id="SignalP"/>
    </source>
</evidence>
<reference evidence="3" key="1">
    <citation type="journal article" date="2019" name="Nat. Commun.">
        <title>Genome-wide association mapping of date palm fruit traits.</title>
        <authorList>
            <person name="Hazzouri K.M."/>
            <person name="Gros-Balthazard M."/>
            <person name="Flowers J.M."/>
            <person name="Copetti D."/>
            <person name="Lemansour A."/>
            <person name="Lebrun M."/>
            <person name="Masmoudi K."/>
            <person name="Ferrand S."/>
            <person name="Dhar M.I."/>
            <person name="Fresquez Z.A."/>
            <person name="Rosas U."/>
            <person name="Zhang J."/>
            <person name="Talag J."/>
            <person name="Lee S."/>
            <person name="Kudrna D."/>
            <person name="Powell R.F."/>
            <person name="Leitch I.J."/>
            <person name="Krueger R.R."/>
            <person name="Wing R.A."/>
            <person name="Amiri K.M.A."/>
            <person name="Purugganan M.D."/>
        </authorList>
    </citation>
    <scope>NUCLEOTIDE SEQUENCE [LARGE SCALE GENOMIC DNA]</scope>
    <source>
        <strain evidence="3">cv. Khalas</strain>
    </source>
</reference>
<keyword evidence="3" id="KW-1185">Reference proteome</keyword>
<dbReference type="GeneID" id="103703058"/>
<dbReference type="KEGG" id="pda:103703058"/>
<feature type="signal peptide" evidence="2">
    <location>
        <begin position="1"/>
        <end position="30"/>
    </location>
</feature>
<evidence type="ECO:0000256" key="1">
    <source>
        <dbReference type="ARBA" id="ARBA00009817"/>
    </source>
</evidence>
<dbReference type="RefSeq" id="XP_008783978.2">
    <property type="nucleotide sequence ID" value="XM_008785756.3"/>
</dbReference>
<dbReference type="SUPFAM" id="SSF55136">
    <property type="entry name" value="Probable bacterial effector-binding domain"/>
    <property type="match status" value="1"/>
</dbReference>
<feature type="chain" id="PRO_5034358892" evidence="2">
    <location>
        <begin position="31"/>
        <end position="232"/>
    </location>
</feature>
<dbReference type="Gene3D" id="3.20.80.10">
    <property type="entry name" value="Regulatory factor, effector binding domain"/>
    <property type="match status" value="1"/>
</dbReference>